<dbReference type="RefSeq" id="WP_377239884.1">
    <property type="nucleotide sequence ID" value="NZ_JBHLXP010000001.1"/>
</dbReference>
<dbReference type="InterPro" id="IPR013974">
    <property type="entry name" value="SAF"/>
</dbReference>
<evidence type="ECO:0000313" key="5">
    <source>
        <dbReference type="Proteomes" id="UP001589813"/>
    </source>
</evidence>
<dbReference type="InterPro" id="IPR048332">
    <property type="entry name" value="GD_AH_C"/>
</dbReference>
<dbReference type="SMART" id="SM00858">
    <property type="entry name" value="SAF"/>
    <property type="match status" value="1"/>
</dbReference>
<comment type="caution">
    <text evidence="4">The sequence shown here is derived from an EMBL/GenBank/DDBJ whole genome shotgun (WGS) entry which is preliminary data.</text>
</comment>
<evidence type="ECO:0000256" key="2">
    <source>
        <dbReference type="ARBA" id="ARBA00023239"/>
    </source>
</evidence>
<proteinExistence type="inferred from homology"/>
<protein>
    <submittedName>
        <fullName evidence="4">UxaA family hydrolase</fullName>
    </submittedName>
</protein>
<feature type="domain" description="SAF" evidence="3">
    <location>
        <begin position="30"/>
        <end position="107"/>
    </location>
</feature>
<comment type="similarity">
    <text evidence="1">Belongs to the UxaA family.</text>
</comment>
<name>A0ABV6BBY5_9GAMM</name>
<organism evidence="4 5">
    <name type="scientific">Rheinheimera tilapiae</name>
    <dbReference type="NCBI Taxonomy" id="875043"/>
    <lineage>
        <taxon>Bacteria</taxon>
        <taxon>Pseudomonadati</taxon>
        <taxon>Pseudomonadota</taxon>
        <taxon>Gammaproteobacteria</taxon>
        <taxon>Chromatiales</taxon>
        <taxon>Chromatiaceae</taxon>
        <taxon>Rheinheimera</taxon>
    </lineage>
</organism>
<evidence type="ECO:0000259" key="3">
    <source>
        <dbReference type="SMART" id="SM00858"/>
    </source>
</evidence>
<dbReference type="EMBL" id="JBHLXP010000001">
    <property type="protein sequence ID" value="MFC0047033.1"/>
    <property type="molecule type" value="Genomic_DNA"/>
</dbReference>
<keyword evidence="5" id="KW-1185">Reference proteome</keyword>
<dbReference type="Pfam" id="PF08666">
    <property type="entry name" value="SAF"/>
    <property type="match status" value="1"/>
</dbReference>
<dbReference type="Pfam" id="PF20629">
    <property type="entry name" value="GD_AH_C"/>
    <property type="match status" value="1"/>
</dbReference>
<dbReference type="CDD" id="cd11613">
    <property type="entry name" value="SAF_AH_GD"/>
    <property type="match status" value="1"/>
</dbReference>
<dbReference type="Proteomes" id="UP001589813">
    <property type="component" value="Unassembled WGS sequence"/>
</dbReference>
<reference evidence="4 5" key="1">
    <citation type="submission" date="2024-09" db="EMBL/GenBank/DDBJ databases">
        <authorList>
            <person name="Sun Q."/>
            <person name="Mori K."/>
        </authorList>
    </citation>
    <scope>NUCLEOTIDE SEQUENCE [LARGE SCALE GENOMIC DNA]</scope>
    <source>
        <strain evidence="4 5">KCTC 23315</strain>
    </source>
</reference>
<dbReference type="GO" id="GO:0016787">
    <property type="term" value="F:hydrolase activity"/>
    <property type="evidence" value="ECO:0007669"/>
    <property type="project" value="UniProtKB-KW"/>
</dbReference>
<dbReference type="Gene3D" id="2.30.130.110">
    <property type="match status" value="1"/>
</dbReference>
<keyword evidence="2" id="KW-0456">Lyase</keyword>
<keyword evidence="4" id="KW-0378">Hydrolase</keyword>
<gene>
    <name evidence="4" type="ORF">ACFFJP_01860</name>
</gene>
<evidence type="ECO:0000256" key="1">
    <source>
        <dbReference type="ARBA" id="ARBA00010986"/>
    </source>
</evidence>
<dbReference type="InterPro" id="IPR007392">
    <property type="entry name" value="GD_AH_second"/>
</dbReference>
<sequence length="526" mass="55444">MATEVNTNSSCSAPLLQTPQIALWQVHPRDNVAVALHQLEAGFVLPADFTASPVALPAVLPAEVPAGHKLALTPLKAGDSVIKYGYAIGVLTQDVPAGGHIHSHNLKTGLDGELAYQYHGLSRDNGSYPSDLPTEFMGYPRANGEAGTRNELWILNTVGCVNQAASRIAKAAQLYVDNQQLANIDGVFAYTHPFGCSQLGDDLAHTRSVLAGLAQNPNAGAVLIIGLGCENNQLATLLMGLEHLDPARIRAFNAQQVTDEDEEGLKAAIELLQLMAGDQRQPCPISKLSFGMKCGGSDGFSGLTANPLVGQIADLAASAGAKVILTETPEMFGAEQVLMARARTAEVFSDIVSLVNEFKQYFIANNQPVYENPSPGNKAGGLTTLEEKSLGAIQKGGSAVVEQVIGYGERAKVPGLTLLQGPGNDAVSSTALTAAGATILLFTTGRGTPLGFPVPTVKISSNSALAVRKPTWIDFDAGAMLQDGVAVEAFAKDFFRYLVAVASGERTRNEIYLNKEIAIWKNGVTL</sequence>
<accession>A0ABV6BBY5</accession>
<dbReference type="InterPro" id="IPR044144">
    <property type="entry name" value="SAF_UxaA/GarD"/>
</dbReference>
<dbReference type="Pfam" id="PF04295">
    <property type="entry name" value="GD_AH_second"/>
    <property type="match status" value="1"/>
</dbReference>
<evidence type="ECO:0000313" key="4">
    <source>
        <dbReference type="EMBL" id="MFC0047033.1"/>
    </source>
</evidence>
<dbReference type="PANTHER" id="PTHR30536">
    <property type="entry name" value="ALTRONATE/GALACTARATE DEHYDRATASE"/>
    <property type="match status" value="1"/>
</dbReference>
<dbReference type="InterPro" id="IPR052172">
    <property type="entry name" value="UxaA_altronate/galactarate_dh"/>
</dbReference>
<dbReference type="PANTHER" id="PTHR30536:SF5">
    <property type="entry name" value="ALTRONATE DEHYDRATASE"/>
    <property type="match status" value="1"/>
</dbReference>